<organism evidence="1 2">
    <name type="scientific">Ceratopteris richardii</name>
    <name type="common">Triangle waterfern</name>
    <dbReference type="NCBI Taxonomy" id="49495"/>
    <lineage>
        <taxon>Eukaryota</taxon>
        <taxon>Viridiplantae</taxon>
        <taxon>Streptophyta</taxon>
        <taxon>Embryophyta</taxon>
        <taxon>Tracheophyta</taxon>
        <taxon>Polypodiopsida</taxon>
        <taxon>Polypodiidae</taxon>
        <taxon>Polypodiales</taxon>
        <taxon>Pteridineae</taxon>
        <taxon>Pteridaceae</taxon>
        <taxon>Parkerioideae</taxon>
        <taxon>Ceratopteris</taxon>
    </lineage>
</organism>
<comment type="caution">
    <text evidence="1">The sequence shown here is derived from an EMBL/GenBank/DDBJ whole genome shotgun (WGS) entry which is preliminary data.</text>
</comment>
<sequence>MCFLREPKVDGMPEKLSEGVLGAIHFYQYKATSQGTVSEIPKVSRTGCNSSILGPFLASAYQQGLEILSGWSLPRPFSASDRRYGKEKVMIFLSHKQVTNEGL</sequence>
<dbReference type="AlphaFoldDB" id="A0A8T2TTU4"/>
<gene>
    <name evidence="1" type="ORF">KP509_12G080700</name>
</gene>
<protein>
    <submittedName>
        <fullName evidence="1">Uncharacterized protein</fullName>
    </submittedName>
</protein>
<proteinExistence type="predicted"/>
<name>A0A8T2TTU4_CERRI</name>
<evidence type="ECO:0000313" key="1">
    <source>
        <dbReference type="EMBL" id="KAH7423919.1"/>
    </source>
</evidence>
<dbReference type="EMBL" id="CM035417">
    <property type="protein sequence ID" value="KAH7423919.1"/>
    <property type="molecule type" value="Genomic_DNA"/>
</dbReference>
<reference evidence="1" key="1">
    <citation type="submission" date="2021-08" db="EMBL/GenBank/DDBJ databases">
        <title>WGS assembly of Ceratopteris richardii.</title>
        <authorList>
            <person name="Marchant D.B."/>
            <person name="Chen G."/>
            <person name="Jenkins J."/>
            <person name="Shu S."/>
            <person name="Leebens-Mack J."/>
            <person name="Grimwood J."/>
            <person name="Schmutz J."/>
            <person name="Soltis P."/>
            <person name="Soltis D."/>
            <person name="Chen Z.-H."/>
        </authorList>
    </citation>
    <scope>NUCLEOTIDE SEQUENCE</scope>
    <source>
        <strain evidence="1">Whitten #5841</strain>
        <tissue evidence="1">Leaf</tissue>
    </source>
</reference>
<keyword evidence="2" id="KW-1185">Reference proteome</keyword>
<accession>A0A8T2TTU4</accession>
<evidence type="ECO:0000313" key="2">
    <source>
        <dbReference type="Proteomes" id="UP000825935"/>
    </source>
</evidence>
<dbReference type="Proteomes" id="UP000825935">
    <property type="component" value="Chromosome 12"/>
</dbReference>